<evidence type="ECO:0000313" key="5">
    <source>
        <dbReference type="Proteomes" id="UP000605805"/>
    </source>
</evidence>
<dbReference type="EMBL" id="DQTV01000123">
    <property type="protein sequence ID" value="HIP57624.1"/>
    <property type="molecule type" value="Genomic_DNA"/>
</dbReference>
<dbReference type="GO" id="GO:0003723">
    <property type="term" value="F:RNA binding"/>
    <property type="evidence" value="ECO:0007669"/>
    <property type="project" value="UniProtKB-UniRule"/>
</dbReference>
<dbReference type="SUPFAM" id="SSF143437">
    <property type="entry name" value="THUMP domain-like"/>
    <property type="match status" value="1"/>
</dbReference>
<dbReference type="PANTHER" id="PTHR47313:SF1">
    <property type="entry name" value="RIBOSOMAL RNA LARGE SUBUNIT METHYLTRANSFERASE K_L"/>
    <property type="match status" value="1"/>
</dbReference>
<dbReference type="Gene3D" id="3.30.2130.30">
    <property type="match status" value="1"/>
</dbReference>
<accession>A0A833DV81</accession>
<dbReference type="InterPro" id="IPR004114">
    <property type="entry name" value="THUMP_dom"/>
</dbReference>
<dbReference type="GO" id="GO:0008033">
    <property type="term" value="P:tRNA processing"/>
    <property type="evidence" value="ECO:0007669"/>
    <property type="project" value="UniProtKB-ARBA"/>
</dbReference>
<keyword evidence="4" id="KW-0808">Transferase</keyword>
<keyword evidence="2" id="KW-0694">RNA-binding</keyword>
<dbReference type="CDD" id="cd11715">
    <property type="entry name" value="THUMP_AdoMetMT"/>
    <property type="match status" value="1"/>
</dbReference>
<evidence type="ECO:0000256" key="1">
    <source>
        <dbReference type="ARBA" id="ARBA00022603"/>
    </source>
</evidence>
<proteinExistence type="predicted"/>
<dbReference type="Pfam" id="PF01170">
    <property type="entry name" value="UPF0020"/>
    <property type="match status" value="1"/>
</dbReference>
<comment type="caution">
    <text evidence="4">The sequence shown here is derived from an EMBL/GenBank/DDBJ whole genome shotgun (WGS) entry which is preliminary data.</text>
</comment>
<dbReference type="SUPFAM" id="SSF53335">
    <property type="entry name" value="S-adenosyl-L-methionine-dependent methyltransferases"/>
    <property type="match status" value="1"/>
</dbReference>
<keyword evidence="1 4" id="KW-0489">Methyltransferase</keyword>
<dbReference type="SMART" id="SM00981">
    <property type="entry name" value="THUMP"/>
    <property type="match status" value="1"/>
</dbReference>
<dbReference type="Proteomes" id="UP000605805">
    <property type="component" value="Unassembled WGS sequence"/>
</dbReference>
<reference evidence="4" key="1">
    <citation type="journal article" date="2020" name="ISME J.">
        <title>Gammaproteobacteria mediating utilization of methyl-, sulfur- and petroleum organic compounds in deep ocean hydrothermal plumes.</title>
        <authorList>
            <person name="Zhou Z."/>
            <person name="Liu Y."/>
            <person name="Pan J."/>
            <person name="Cron B.R."/>
            <person name="Toner B.M."/>
            <person name="Anantharaman K."/>
            <person name="Breier J.A."/>
            <person name="Dick G.J."/>
            <person name="Li M."/>
        </authorList>
    </citation>
    <scope>NUCLEOTIDE SEQUENCE</scope>
    <source>
        <strain evidence="4">SZUA-1435</strain>
    </source>
</reference>
<dbReference type="GO" id="GO:0070043">
    <property type="term" value="F:rRNA (guanine-N7-)-methyltransferase activity"/>
    <property type="evidence" value="ECO:0007669"/>
    <property type="project" value="TreeGrafter"/>
</dbReference>
<dbReference type="InterPro" id="IPR000241">
    <property type="entry name" value="RlmKL-like_Mtase"/>
</dbReference>
<dbReference type="Pfam" id="PF02926">
    <property type="entry name" value="THUMP"/>
    <property type="match status" value="1"/>
</dbReference>
<name>A0A833DV81_9CREN</name>
<organism evidence="4 5">
    <name type="scientific">Ignisphaera aggregans</name>
    <dbReference type="NCBI Taxonomy" id="334771"/>
    <lineage>
        <taxon>Archaea</taxon>
        <taxon>Thermoproteota</taxon>
        <taxon>Thermoprotei</taxon>
        <taxon>Desulfurococcales</taxon>
        <taxon>Desulfurococcaceae</taxon>
        <taxon>Ignisphaera</taxon>
    </lineage>
</organism>
<dbReference type="GO" id="GO:0008990">
    <property type="term" value="F:rRNA (guanine-N2-)-methyltransferase activity"/>
    <property type="evidence" value="ECO:0007669"/>
    <property type="project" value="TreeGrafter"/>
</dbReference>
<protein>
    <submittedName>
        <fullName evidence="4">Class I SAM-dependent RNA methyltransferase</fullName>
    </submittedName>
</protein>
<evidence type="ECO:0000259" key="3">
    <source>
        <dbReference type="PROSITE" id="PS51165"/>
    </source>
</evidence>
<dbReference type="AlphaFoldDB" id="A0A833DV81"/>
<dbReference type="PROSITE" id="PS51165">
    <property type="entry name" value="THUMP"/>
    <property type="match status" value="1"/>
</dbReference>
<dbReference type="InterPro" id="IPR029063">
    <property type="entry name" value="SAM-dependent_MTases_sf"/>
</dbReference>
<dbReference type="PANTHER" id="PTHR47313">
    <property type="entry name" value="RIBOSOMAL RNA LARGE SUBUNIT METHYLTRANSFERASE K/L"/>
    <property type="match status" value="1"/>
</dbReference>
<evidence type="ECO:0000256" key="2">
    <source>
        <dbReference type="PROSITE-ProRule" id="PRU00529"/>
    </source>
</evidence>
<evidence type="ECO:0000313" key="4">
    <source>
        <dbReference type="EMBL" id="HIP57624.1"/>
    </source>
</evidence>
<gene>
    <name evidence="4" type="ORF">EYH02_06155</name>
</gene>
<sequence length="389" mass="43466">MLFLVTTDIGFETVLMEELRELEPSIRFIRVFSGRILFEAQPLSGILAALRSRIANNVYVVLHHFTNINSLDDIYKAVKSIDFTNVILPNESFAIRPERIGEHGFTSIDIGRVAGQAVIDSYLEARGIRLRVDLDNPDIEIYTELNRDKLYVALGITRTSLHKRGYRVFNHPAALKTTIACALLRIAGWTPGRPVLDPMCGGGTILIEAALASKGIEIPCFKLRELESNPVIDRVVPGALNAIKKLCREVSRDVRKRFIGIEINPRFAEGAVINAKSAGVDDMILFVVGDATKLLPRIVEVAEKELDLKLELSIFNPPYGQRMKPKDLENLYKGVVQLLRDLGFKRVVFITSAIDIAEKVLMELDPGPTKRLYVVHGTLPSYVYSIELS</sequence>
<feature type="domain" description="THUMP" evidence="3">
    <location>
        <begin position="44"/>
        <end position="156"/>
    </location>
</feature>
<dbReference type="Gene3D" id="3.40.50.150">
    <property type="entry name" value="Vaccinia Virus protein VP39"/>
    <property type="match status" value="1"/>
</dbReference>
<dbReference type="InterPro" id="IPR053485">
    <property type="entry name" value="tRNA_guanine-N2-MTase"/>
</dbReference>
<dbReference type="NCBIfam" id="NF040721">
    <property type="entry name" value="Trm14_Arch"/>
    <property type="match status" value="1"/>
</dbReference>